<name>A0ABY7TCT8_9SPHI</name>
<evidence type="ECO:0000313" key="2">
    <source>
        <dbReference type="Proteomes" id="UP001216139"/>
    </source>
</evidence>
<dbReference type="RefSeq" id="WP_273631727.1">
    <property type="nucleotide sequence ID" value="NZ_CP117167.1"/>
</dbReference>
<keyword evidence="2" id="KW-1185">Reference proteome</keyword>
<sequence length="49" mass="5189">MTNRTQPRAGSGLRSKLVLSALRVASGELSGGKAQQVKLTTELQRAQHG</sequence>
<dbReference type="Proteomes" id="UP001216139">
    <property type="component" value="Chromosome"/>
</dbReference>
<evidence type="ECO:0000313" key="1">
    <source>
        <dbReference type="EMBL" id="WCT13437.1"/>
    </source>
</evidence>
<protein>
    <submittedName>
        <fullName evidence="1">Uncharacterized protein</fullName>
    </submittedName>
</protein>
<organism evidence="1 2">
    <name type="scientific">Mucilaginibacter jinjuensis</name>
    <dbReference type="NCBI Taxonomy" id="1176721"/>
    <lineage>
        <taxon>Bacteria</taxon>
        <taxon>Pseudomonadati</taxon>
        <taxon>Bacteroidota</taxon>
        <taxon>Sphingobacteriia</taxon>
        <taxon>Sphingobacteriales</taxon>
        <taxon>Sphingobacteriaceae</taxon>
        <taxon>Mucilaginibacter</taxon>
    </lineage>
</organism>
<proteinExistence type="predicted"/>
<dbReference type="EMBL" id="CP117167">
    <property type="protein sequence ID" value="WCT13437.1"/>
    <property type="molecule type" value="Genomic_DNA"/>
</dbReference>
<reference evidence="1 2" key="1">
    <citation type="submission" date="2023-02" db="EMBL/GenBank/DDBJ databases">
        <title>Genome sequence of Mucilaginibacter jinjuensis strain KACC 16571.</title>
        <authorList>
            <person name="Kim S."/>
            <person name="Heo J."/>
            <person name="Kwon S.-W."/>
        </authorList>
    </citation>
    <scope>NUCLEOTIDE SEQUENCE [LARGE SCALE GENOMIC DNA]</scope>
    <source>
        <strain evidence="1 2">KACC 16571</strain>
    </source>
</reference>
<gene>
    <name evidence="1" type="ORF">PQO05_05755</name>
</gene>
<accession>A0ABY7TCT8</accession>